<dbReference type="PANTHER" id="PTHR48051">
    <property type="match status" value="1"/>
</dbReference>
<dbReference type="PANTHER" id="PTHR48051:SF1">
    <property type="entry name" value="RAS SUPPRESSOR PROTEIN 1"/>
    <property type="match status" value="1"/>
</dbReference>
<dbReference type="SUPFAM" id="SSF52058">
    <property type="entry name" value="L domain-like"/>
    <property type="match status" value="1"/>
</dbReference>
<proteinExistence type="predicted"/>
<dbReference type="PROSITE" id="PS51450">
    <property type="entry name" value="LRR"/>
    <property type="match status" value="1"/>
</dbReference>
<dbReference type="GO" id="GO:0005737">
    <property type="term" value="C:cytoplasm"/>
    <property type="evidence" value="ECO:0007669"/>
    <property type="project" value="TreeGrafter"/>
</dbReference>
<protein>
    <recommendedName>
        <fullName evidence="3">Disease resistance R13L4/SHOC-2-like LRR domain-containing protein</fullName>
    </recommendedName>
</protein>
<dbReference type="SUPFAM" id="SSF52047">
    <property type="entry name" value="RNI-like"/>
    <property type="match status" value="1"/>
</dbReference>
<gene>
    <name evidence="4" type="ORF">CBRE1094_LOCUS29663</name>
</gene>
<dbReference type="SMART" id="SM00364">
    <property type="entry name" value="LRR_BAC"/>
    <property type="match status" value="4"/>
</dbReference>
<dbReference type="InterPro" id="IPR003591">
    <property type="entry name" value="Leu-rich_rpt_typical-subtyp"/>
</dbReference>
<dbReference type="InterPro" id="IPR032675">
    <property type="entry name" value="LRR_dom_sf"/>
</dbReference>
<accession>A0A7S2HYJ0</accession>
<reference evidence="4" key="1">
    <citation type="submission" date="2021-01" db="EMBL/GenBank/DDBJ databases">
        <authorList>
            <person name="Corre E."/>
            <person name="Pelletier E."/>
            <person name="Niang G."/>
            <person name="Scheremetjew M."/>
            <person name="Finn R."/>
            <person name="Kale V."/>
            <person name="Holt S."/>
            <person name="Cochrane G."/>
            <person name="Meng A."/>
            <person name="Brown T."/>
            <person name="Cohen L."/>
        </authorList>
    </citation>
    <scope>NUCLEOTIDE SEQUENCE</scope>
    <source>
        <strain evidence="4">UTEX LB 985</strain>
    </source>
</reference>
<keyword evidence="1" id="KW-0433">Leucine-rich repeat</keyword>
<evidence type="ECO:0000313" key="4">
    <source>
        <dbReference type="EMBL" id="CAD9502919.1"/>
    </source>
</evidence>
<sequence>MGIALSLNTTVTDLDVSGNLQHLSASWIDAITSAIASHPALAHARLDGEPLAVNHLRGSSAREVVDLSSKGIGELSSHVIARLVHSNTTLKDLSLKGNDIGAPSATVIMHGLAQTASLTSLNLHGTKLGSTGTFADQSRFFAELSRLVNLKTLVLTSNDFSEIPDSLCRLVSLYTLQLQNNRIIKLPSSLGQLHQLHELSLQGNRLSKLPVSLAGWAQLETLDLRSNILHVLPPGLGKLIKLRKLELARNKLTALPSSMKELPESLAVDVAGNNGLQQPPFAIAKQGIQAIKRYFSSTVYEALQQQWSDANPLEEVTEPSAEHRQRMMAERGQPPAKLEGASSRHNWAKASEWLVLLFNCHHAPCEMSDGEIRRLDANEAYELVIADDSSDSIGNVRPGEEPLTERLDFHNQWTRAHVDLSLESAETDFMVHVQLWAKGAALQPPVYLRVYPHTAYGVRIGARCELRSRGGSGVVEGNDEEAMQVLGSVTVQGILDDDRCVVRRDNSADGSEELILDVTPDTVVRTTMPQYEQGTRLIVLHDGRCTDAVVERCLGLNTVPTGPPTGPPKLSRDTKGTKRNLIQRVEGTRHLLALDVSPPAGTTPEGMVLKPAEPVDLNKYNHCQQRQLSSGQWLDWTLYESTYTYYRTQLASASSTIRDLSSGKRLQTALQEADFTVNKRGARSEWSSVANLADVASVIAKSGQERSQGVHHDRRCIISVGRGSEQEWALRQCIFHLTHEMRAVQTRSAHESRKTFNNKKMSRDPVKLMPLVLSMKTLMHQLKSTPPTTTLAGLVDEHGLVDWYIEHCPLFDYEATSAMGLLSVGNEEEEAVRVMLHQALEMRALIVVLDYDEHLPEQSGVSLSALLHGELLTSGNRLLVLCRPESMDSEGDLEELEDQFVVLKLRSLQLNLHGCNLLDFDGARFLSAITGGSMFTSKVSALHMGSNLGLGYESGRVMGELLKNNATVQWLDIQATSIDGRSLAYSLKMNSTLTYLDVRQAPLWDDAVFHTIGNALLEKGCKSPLCYLRCDAFDLLPGVTMLSLKEVALGIGTLVLLAALLRRNTELRELDLSATDTDGRGAEALRLALESNSSLTRMTLRYNHLDDEAQRAVRSAAGPGLELLI</sequence>
<dbReference type="InterPro" id="IPR055414">
    <property type="entry name" value="LRR_R13L4/SHOC2-like"/>
</dbReference>
<dbReference type="Gene3D" id="3.80.10.10">
    <property type="entry name" value="Ribonuclease Inhibitor"/>
    <property type="match status" value="4"/>
</dbReference>
<organism evidence="4">
    <name type="scientific">Haptolina brevifila</name>
    <dbReference type="NCBI Taxonomy" id="156173"/>
    <lineage>
        <taxon>Eukaryota</taxon>
        <taxon>Haptista</taxon>
        <taxon>Haptophyta</taxon>
        <taxon>Prymnesiophyceae</taxon>
        <taxon>Prymnesiales</taxon>
        <taxon>Prymnesiaceae</taxon>
        <taxon>Haptolina</taxon>
    </lineage>
</organism>
<evidence type="ECO:0000259" key="3">
    <source>
        <dbReference type="Pfam" id="PF23598"/>
    </source>
</evidence>
<name>A0A7S2HYJ0_9EUKA</name>
<feature type="domain" description="Disease resistance R13L4/SHOC-2-like LRR" evidence="3">
    <location>
        <begin position="139"/>
        <end position="265"/>
    </location>
</feature>
<evidence type="ECO:0000256" key="1">
    <source>
        <dbReference type="ARBA" id="ARBA00022614"/>
    </source>
</evidence>
<dbReference type="Pfam" id="PF23598">
    <property type="entry name" value="LRR_14"/>
    <property type="match status" value="1"/>
</dbReference>
<dbReference type="InterPro" id="IPR001611">
    <property type="entry name" value="Leu-rich_rpt"/>
</dbReference>
<evidence type="ECO:0000256" key="2">
    <source>
        <dbReference type="ARBA" id="ARBA00022737"/>
    </source>
</evidence>
<keyword evidence="2" id="KW-0677">Repeat</keyword>
<dbReference type="SMART" id="SM00369">
    <property type="entry name" value="LRR_TYP"/>
    <property type="match status" value="4"/>
</dbReference>
<dbReference type="SMART" id="SM00368">
    <property type="entry name" value="LRR_RI"/>
    <property type="match status" value="4"/>
</dbReference>
<dbReference type="AlphaFoldDB" id="A0A7S2HYJ0"/>
<dbReference type="InterPro" id="IPR050216">
    <property type="entry name" value="LRR_domain-containing"/>
</dbReference>
<dbReference type="EMBL" id="HBGU01054250">
    <property type="protein sequence ID" value="CAD9502919.1"/>
    <property type="molecule type" value="Transcribed_RNA"/>
</dbReference>